<dbReference type="Pfam" id="PF11790">
    <property type="entry name" value="Glyco_hydro_cc"/>
    <property type="match status" value="1"/>
</dbReference>
<dbReference type="EMBL" id="JAULSW010000003">
    <property type="protein sequence ID" value="KAK3387679.1"/>
    <property type="molecule type" value="Genomic_DNA"/>
</dbReference>
<evidence type="ECO:0000313" key="5">
    <source>
        <dbReference type="Proteomes" id="UP001285441"/>
    </source>
</evidence>
<gene>
    <name evidence="4" type="ORF">B0H63DRAFT_163327</name>
</gene>
<keyword evidence="4" id="KW-0378">Hydrolase</keyword>
<dbReference type="InterPro" id="IPR017853">
    <property type="entry name" value="GH"/>
</dbReference>
<dbReference type="PANTHER" id="PTHR34154">
    <property type="entry name" value="ALKALI-SENSITIVE LINKAGE PROTEIN 1"/>
    <property type="match status" value="1"/>
</dbReference>
<dbReference type="PANTHER" id="PTHR34154:SF13">
    <property type="entry name" value="ASL1-LIKE GLYCOSYL HYDROLASE CATALYTIC DOMAIN-CONTAINING PROTEIN"/>
    <property type="match status" value="1"/>
</dbReference>
<dbReference type="InterPro" id="IPR053183">
    <property type="entry name" value="ASL1"/>
</dbReference>
<protein>
    <submittedName>
        <fullName evidence="4">Glycosyl hydrolase catalytic core-domain-containing protein</fullName>
    </submittedName>
</protein>
<feature type="signal peptide" evidence="2">
    <location>
        <begin position="1"/>
        <end position="20"/>
    </location>
</feature>
<dbReference type="AlphaFoldDB" id="A0AAE0NU37"/>
<sequence length="435" mass="45318">MYSKALFALAAASVVGQAIAAIHPQHGHQHLHQNQKKALVTEVVTVTDWVTVTIADAPTSRTFMAVNSRSRKSRSRKPTLASSSSSAKSTSSSAPPAPTVAAAAAPTTIVTQVKPSVEAAPSIPAAAPAPAIESPAAAAPPAVSAAAAPITPPVQKADPPAVVPTPAAPAPSAPAVQAPAVAPAPAASPNPAPVTPIVSAPASGGNKRGLAYNDGTLLPSFMGSGTHVSWAYNWGQWDDSGSIGVEYVPMVWGMTKGFPQSWSANARKCISKGSKHLLSFNEPDNGGQATMSPGDAASAHISVMREFAGQVRIGSPAITNSNQPGEGIEWLRAFFKACNGNCPIDFIPIHIYGVNTETFLNHVKAVHSEFKLPIWITEFAFDGDDEWINTQLKTVMQALDNDNSVERYSYFMASQGRMVRGNSLSAYGSTFAYGS</sequence>
<dbReference type="GO" id="GO:0016787">
    <property type="term" value="F:hydrolase activity"/>
    <property type="evidence" value="ECO:0007669"/>
    <property type="project" value="UniProtKB-KW"/>
</dbReference>
<keyword evidence="5" id="KW-1185">Reference proteome</keyword>
<organism evidence="4 5">
    <name type="scientific">Podospora didyma</name>
    <dbReference type="NCBI Taxonomy" id="330526"/>
    <lineage>
        <taxon>Eukaryota</taxon>
        <taxon>Fungi</taxon>
        <taxon>Dikarya</taxon>
        <taxon>Ascomycota</taxon>
        <taxon>Pezizomycotina</taxon>
        <taxon>Sordariomycetes</taxon>
        <taxon>Sordariomycetidae</taxon>
        <taxon>Sordariales</taxon>
        <taxon>Podosporaceae</taxon>
        <taxon>Podospora</taxon>
    </lineage>
</organism>
<accession>A0AAE0NU37</accession>
<evidence type="ECO:0000313" key="4">
    <source>
        <dbReference type="EMBL" id="KAK3387679.1"/>
    </source>
</evidence>
<dbReference type="GO" id="GO:0009277">
    <property type="term" value="C:fungal-type cell wall"/>
    <property type="evidence" value="ECO:0007669"/>
    <property type="project" value="TreeGrafter"/>
</dbReference>
<keyword evidence="2" id="KW-0732">Signal</keyword>
<name>A0AAE0NU37_9PEZI</name>
<reference evidence="4" key="1">
    <citation type="journal article" date="2023" name="Mol. Phylogenet. Evol.">
        <title>Genome-scale phylogeny and comparative genomics of the fungal order Sordariales.</title>
        <authorList>
            <person name="Hensen N."/>
            <person name="Bonometti L."/>
            <person name="Westerberg I."/>
            <person name="Brannstrom I.O."/>
            <person name="Guillou S."/>
            <person name="Cros-Aarteil S."/>
            <person name="Calhoun S."/>
            <person name="Haridas S."/>
            <person name="Kuo A."/>
            <person name="Mondo S."/>
            <person name="Pangilinan J."/>
            <person name="Riley R."/>
            <person name="LaButti K."/>
            <person name="Andreopoulos B."/>
            <person name="Lipzen A."/>
            <person name="Chen C."/>
            <person name="Yan M."/>
            <person name="Daum C."/>
            <person name="Ng V."/>
            <person name="Clum A."/>
            <person name="Steindorff A."/>
            <person name="Ohm R.A."/>
            <person name="Martin F."/>
            <person name="Silar P."/>
            <person name="Natvig D.O."/>
            <person name="Lalanne C."/>
            <person name="Gautier V."/>
            <person name="Ament-Velasquez S.L."/>
            <person name="Kruys A."/>
            <person name="Hutchinson M.I."/>
            <person name="Powell A.J."/>
            <person name="Barry K."/>
            <person name="Miller A.N."/>
            <person name="Grigoriev I.V."/>
            <person name="Debuchy R."/>
            <person name="Gladieux P."/>
            <person name="Hiltunen Thoren M."/>
            <person name="Johannesson H."/>
        </authorList>
    </citation>
    <scope>NUCLEOTIDE SEQUENCE</scope>
    <source>
        <strain evidence="4">CBS 232.78</strain>
    </source>
</reference>
<evidence type="ECO:0000256" key="2">
    <source>
        <dbReference type="SAM" id="SignalP"/>
    </source>
</evidence>
<dbReference type="SUPFAM" id="SSF51445">
    <property type="entry name" value="(Trans)glycosidases"/>
    <property type="match status" value="1"/>
</dbReference>
<feature type="region of interest" description="Disordered" evidence="1">
    <location>
        <begin position="65"/>
        <end position="99"/>
    </location>
</feature>
<feature type="chain" id="PRO_5042160852" evidence="2">
    <location>
        <begin position="21"/>
        <end position="435"/>
    </location>
</feature>
<reference evidence="4" key="2">
    <citation type="submission" date="2023-06" db="EMBL/GenBank/DDBJ databases">
        <authorList>
            <consortium name="Lawrence Berkeley National Laboratory"/>
            <person name="Haridas S."/>
            <person name="Hensen N."/>
            <person name="Bonometti L."/>
            <person name="Westerberg I."/>
            <person name="Brannstrom I.O."/>
            <person name="Guillou S."/>
            <person name="Cros-Aarteil S."/>
            <person name="Calhoun S."/>
            <person name="Kuo A."/>
            <person name="Mondo S."/>
            <person name="Pangilinan J."/>
            <person name="Riley R."/>
            <person name="LaButti K."/>
            <person name="Andreopoulos B."/>
            <person name="Lipzen A."/>
            <person name="Chen C."/>
            <person name="Yanf M."/>
            <person name="Daum C."/>
            <person name="Ng V."/>
            <person name="Clum A."/>
            <person name="Steindorff A."/>
            <person name="Ohm R."/>
            <person name="Martin F."/>
            <person name="Silar P."/>
            <person name="Natvig D."/>
            <person name="Lalanne C."/>
            <person name="Gautier V."/>
            <person name="Ament-velasquez S.L."/>
            <person name="Kruys A."/>
            <person name="Hutchinson M.I."/>
            <person name="Powell A.J."/>
            <person name="Barry K."/>
            <person name="Miller A.N."/>
            <person name="Grigoriev I.V."/>
            <person name="Debuchy R."/>
            <person name="Gladieux P."/>
            <person name="Thoren M.H."/>
            <person name="Johannesson H."/>
        </authorList>
    </citation>
    <scope>NUCLEOTIDE SEQUENCE</scope>
    <source>
        <strain evidence="4">CBS 232.78</strain>
    </source>
</reference>
<evidence type="ECO:0000259" key="3">
    <source>
        <dbReference type="Pfam" id="PF11790"/>
    </source>
</evidence>
<dbReference type="Gene3D" id="3.20.20.80">
    <property type="entry name" value="Glycosidases"/>
    <property type="match status" value="1"/>
</dbReference>
<dbReference type="InterPro" id="IPR024655">
    <property type="entry name" value="Asl1_glyco_hydro_catalytic"/>
</dbReference>
<comment type="caution">
    <text evidence="4">The sequence shown here is derived from an EMBL/GenBank/DDBJ whole genome shotgun (WGS) entry which is preliminary data.</text>
</comment>
<evidence type="ECO:0000256" key="1">
    <source>
        <dbReference type="SAM" id="MobiDB-lite"/>
    </source>
</evidence>
<dbReference type="GO" id="GO:0071966">
    <property type="term" value="P:fungal-type cell wall polysaccharide metabolic process"/>
    <property type="evidence" value="ECO:0007669"/>
    <property type="project" value="TreeGrafter"/>
</dbReference>
<feature type="domain" description="Asl1-like glycosyl hydrolase catalytic" evidence="3">
    <location>
        <begin position="209"/>
        <end position="427"/>
    </location>
</feature>
<dbReference type="Proteomes" id="UP001285441">
    <property type="component" value="Unassembled WGS sequence"/>
</dbReference>
<feature type="compositionally biased region" description="Low complexity" evidence="1">
    <location>
        <begin position="78"/>
        <end position="99"/>
    </location>
</feature>
<proteinExistence type="predicted"/>